<evidence type="ECO:0000256" key="4">
    <source>
        <dbReference type="ARBA" id="ARBA00023014"/>
    </source>
</evidence>
<dbReference type="GO" id="GO:0006412">
    <property type="term" value="P:translation"/>
    <property type="evidence" value="ECO:0007669"/>
    <property type="project" value="InterPro"/>
</dbReference>
<dbReference type="OrthoDB" id="9799639at2"/>
<dbReference type="Pfam" id="PF09243">
    <property type="entry name" value="Rsm22"/>
    <property type="match status" value="1"/>
</dbReference>
<protein>
    <submittedName>
        <fullName evidence="5">Small ribosomal subunit Rsm22</fullName>
    </submittedName>
</protein>
<dbReference type="InterPro" id="IPR015324">
    <property type="entry name" value="Ribosomal_Rsm22-like"/>
</dbReference>
<dbReference type="STRING" id="261392.SAMN02745149_00159"/>
<evidence type="ECO:0000256" key="1">
    <source>
        <dbReference type="ARBA" id="ARBA00022723"/>
    </source>
</evidence>
<dbReference type="GO" id="GO:0051536">
    <property type="term" value="F:iron-sulfur cluster binding"/>
    <property type="evidence" value="ECO:0007669"/>
    <property type="project" value="UniProtKB-KW"/>
</dbReference>
<evidence type="ECO:0000256" key="3">
    <source>
        <dbReference type="ARBA" id="ARBA00023004"/>
    </source>
</evidence>
<evidence type="ECO:0000313" key="5">
    <source>
        <dbReference type="EMBL" id="SJZ29656.1"/>
    </source>
</evidence>
<keyword evidence="3" id="KW-0408">Iron</keyword>
<keyword evidence="2" id="KW-0809">Transit peptide</keyword>
<dbReference type="RefSeq" id="WP_078932078.1">
    <property type="nucleotide sequence ID" value="NZ_FUWG01000002.1"/>
</dbReference>
<dbReference type="GO" id="GO:0046872">
    <property type="term" value="F:metal ion binding"/>
    <property type="evidence" value="ECO:0007669"/>
    <property type="project" value="UniProtKB-KW"/>
</dbReference>
<keyword evidence="4" id="KW-0411">Iron-sulfur</keyword>
<organism evidence="5 6">
    <name type="scientific">Treponema porcinum</name>
    <dbReference type="NCBI Taxonomy" id="261392"/>
    <lineage>
        <taxon>Bacteria</taxon>
        <taxon>Pseudomonadati</taxon>
        <taxon>Spirochaetota</taxon>
        <taxon>Spirochaetia</taxon>
        <taxon>Spirochaetales</taxon>
        <taxon>Treponemataceae</taxon>
        <taxon>Treponema</taxon>
    </lineage>
</organism>
<dbReference type="GO" id="GO:0008168">
    <property type="term" value="F:methyltransferase activity"/>
    <property type="evidence" value="ECO:0007669"/>
    <property type="project" value="InterPro"/>
</dbReference>
<keyword evidence="6" id="KW-1185">Reference proteome</keyword>
<dbReference type="GeneID" id="78315483"/>
<name>A0A1T4JHL8_TREPO</name>
<keyword evidence="1" id="KW-0479">Metal-binding</keyword>
<gene>
    <name evidence="5" type="ORF">SAMN02745149_00159</name>
</gene>
<proteinExistence type="predicted"/>
<dbReference type="EMBL" id="FUWG01000002">
    <property type="protein sequence ID" value="SJZ29656.1"/>
    <property type="molecule type" value="Genomic_DNA"/>
</dbReference>
<accession>A0A1T4JHL8</accession>
<dbReference type="Proteomes" id="UP000190423">
    <property type="component" value="Unassembled WGS sequence"/>
</dbReference>
<evidence type="ECO:0000313" key="6">
    <source>
        <dbReference type="Proteomes" id="UP000190423"/>
    </source>
</evidence>
<dbReference type="AlphaFoldDB" id="A0A1T4JHL8"/>
<sequence>MKENWYDKFNRKSEVADSKNKRKEFNKERDKFFEAKRKKTLEKHQDPSFSQKKVSCKIDGIITETEHLFSASSLPKDSVEILNNFDSVIQNVRPLNSRQILKLPKDIRVLSHQLTDERSVRRVGYMNAAEELSAYVRYFSWWNLVRFTRIFSNLPENAFSLKDGDACIDIGSGPLTVVTALWLSRPELRNKKLTFYCMDLSQSALSLGENIYLSVAAKTPPKDKNADAHWNIIKVKGGAGTFIKRKAAFISCANMFNEIRENSESRPDELAQAQVKTLLSYADENTSFFIAEPGMPVAAHFVSLMRGKLLENNFHIISPCPHEKDCAMSGLHARFGGSAKWCNLSFTTEDAPQKLLKLSKDAGIPKERAVVTFIFAKRENFVKKEIVRDENSISKSPDGKTILPLRIASDPIWLPENRQGFYACSRHGLVVVVNMTHKKLISGDKIKVSMLKSIDTLPKDKKSGAVEINV</sequence>
<evidence type="ECO:0000256" key="2">
    <source>
        <dbReference type="ARBA" id="ARBA00022946"/>
    </source>
</evidence>
<reference evidence="5 6" key="1">
    <citation type="submission" date="2017-02" db="EMBL/GenBank/DDBJ databases">
        <authorList>
            <person name="Peterson S.W."/>
        </authorList>
    </citation>
    <scope>NUCLEOTIDE SEQUENCE [LARGE SCALE GENOMIC DNA]</scope>
    <source>
        <strain evidence="5 6">ATCC BAA-908</strain>
    </source>
</reference>